<name>A0A3Q7FE24_SOLLC</name>
<dbReference type="PANTHER" id="PTHR33321:SF22">
    <property type="entry name" value="NTPRP27"/>
    <property type="match status" value="1"/>
</dbReference>
<dbReference type="STRING" id="4081.A0A3Q7FE24"/>
<dbReference type="InterPro" id="IPR007541">
    <property type="entry name" value="Uncharacterised_BSP"/>
</dbReference>
<accession>A0A3Q7FE24</accession>
<sequence length="83" mass="9556">REITCVLYHESAHIWQWNGNGKTPGQLIERIANYVKLNAGLGPSHWVKPGQGDHWNQATMLPLNFLVIATKEMNLWHNLIKKK</sequence>
<keyword evidence="2" id="KW-1185">Reference proteome</keyword>
<reference evidence="1" key="1">
    <citation type="journal article" date="2012" name="Nature">
        <title>The tomato genome sequence provides insights into fleshy fruit evolution.</title>
        <authorList>
            <consortium name="Tomato Genome Consortium"/>
        </authorList>
    </citation>
    <scope>NUCLEOTIDE SEQUENCE [LARGE SCALE GENOMIC DNA]</scope>
    <source>
        <strain evidence="1">cv. Heinz 1706</strain>
    </source>
</reference>
<evidence type="ECO:0000313" key="1">
    <source>
        <dbReference type="EnsemblPlants" id="Solyc03g013060.2.1.1"/>
    </source>
</evidence>
<reference evidence="1" key="2">
    <citation type="submission" date="2019-01" db="UniProtKB">
        <authorList>
            <consortium name="EnsemblPlants"/>
        </authorList>
    </citation>
    <scope>IDENTIFICATION</scope>
    <source>
        <strain evidence="1">cv. Heinz 1706</strain>
    </source>
</reference>
<protein>
    <submittedName>
        <fullName evidence="1">Uncharacterized protein</fullName>
    </submittedName>
</protein>
<dbReference type="EnsemblPlants" id="Solyc03g013060.2.1">
    <property type="protein sequence ID" value="Solyc03g013060.2.1.1"/>
    <property type="gene ID" value="Solyc03g013060.2"/>
</dbReference>
<dbReference type="PaxDb" id="4081-Solyc03g013060.1.1"/>
<dbReference type="AlphaFoldDB" id="A0A3Q7FE24"/>
<dbReference type="Pfam" id="PF04450">
    <property type="entry name" value="BSP"/>
    <property type="match status" value="1"/>
</dbReference>
<dbReference type="PANTHER" id="PTHR33321">
    <property type="match status" value="1"/>
</dbReference>
<proteinExistence type="predicted"/>
<dbReference type="Proteomes" id="UP000004994">
    <property type="component" value="Chromosome 3"/>
</dbReference>
<evidence type="ECO:0000313" key="2">
    <source>
        <dbReference type="Proteomes" id="UP000004994"/>
    </source>
</evidence>
<organism evidence="1">
    <name type="scientific">Solanum lycopersicum</name>
    <name type="common">Tomato</name>
    <name type="synonym">Lycopersicon esculentum</name>
    <dbReference type="NCBI Taxonomy" id="4081"/>
    <lineage>
        <taxon>Eukaryota</taxon>
        <taxon>Viridiplantae</taxon>
        <taxon>Streptophyta</taxon>
        <taxon>Embryophyta</taxon>
        <taxon>Tracheophyta</taxon>
        <taxon>Spermatophyta</taxon>
        <taxon>Magnoliopsida</taxon>
        <taxon>eudicotyledons</taxon>
        <taxon>Gunneridae</taxon>
        <taxon>Pentapetalae</taxon>
        <taxon>asterids</taxon>
        <taxon>lamiids</taxon>
        <taxon>Solanales</taxon>
        <taxon>Solanaceae</taxon>
        <taxon>Solanoideae</taxon>
        <taxon>Solaneae</taxon>
        <taxon>Solanum</taxon>
        <taxon>Solanum subgen. Lycopersicon</taxon>
    </lineage>
</organism>
<dbReference type="Gramene" id="Solyc03g013060.2.1">
    <property type="protein sequence ID" value="Solyc03g013060.2.1.1"/>
    <property type="gene ID" value="Solyc03g013060.2"/>
</dbReference>
<dbReference type="InParanoid" id="A0A3Q7FE24"/>